<dbReference type="Pfam" id="PF12146">
    <property type="entry name" value="Hydrolase_4"/>
    <property type="match status" value="1"/>
</dbReference>
<dbReference type="PANTHER" id="PTHR42886:SF29">
    <property type="entry name" value="PUMMELIG, ISOFORM A"/>
    <property type="match status" value="1"/>
</dbReference>
<dbReference type="AlphaFoldDB" id="A0A7X5QZZ8"/>
<dbReference type="InterPro" id="IPR022742">
    <property type="entry name" value="Hydrolase_4"/>
</dbReference>
<comment type="caution">
    <text evidence="3">The sequence shown here is derived from an EMBL/GenBank/DDBJ whole genome shotgun (WGS) entry which is preliminary data.</text>
</comment>
<sequence>MAPHDETNNADSVRQAAGAAAAQTPPTHRPDLGPETAQGSVPEDEVPGWHADVLGAGYERLTLPLGTDDEGEVVATLVRAPKPSWWSTQRGVARNTDVVYIHGWSDYFFQTNLAEFWRERGARFYAIDLRKYGRSLRPGQTPGYVEDLTTYDADIEAALHEIGHGASQTSTRRLVLFGHSTGGLTLSLWAARHPGRATAMVLNSPWLELQTRELGRMAFAPMNSTLMKIGRKTPYPQIDRGFYTKSLLKQLGGEWEYNTAWRPELTFAVYPGWLDAVIKGHQTVAHKLHLTIPVYVMLSARSVIRTTWDESMRKADTVLDVEGVAARCKDLGESTTLVRLDGALHDVVLSSRPVRERAFAGLHTWLRGYLN</sequence>
<accession>A0A7X5QZZ8</accession>
<dbReference type="InterPro" id="IPR029058">
    <property type="entry name" value="AB_hydrolase_fold"/>
</dbReference>
<proteinExistence type="predicted"/>
<dbReference type="RefSeq" id="WP_167148353.1">
    <property type="nucleotide sequence ID" value="NZ_JAAMOX010000001.1"/>
</dbReference>
<keyword evidence="4" id="KW-1185">Reference proteome</keyword>
<evidence type="ECO:0000256" key="1">
    <source>
        <dbReference type="SAM" id="MobiDB-lite"/>
    </source>
</evidence>
<dbReference type="Gene3D" id="3.40.50.1820">
    <property type="entry name" value="alpha/beta hydrolase"/>
    <property type="match status" value="1"/>
</dbReference>
<organism evidence="3 4">
    <name type="scientific">Lysinibacter cavernae</name>
    <dbReference type="NCBI Taxonomy" id="1640652"/>
    <lineage>
        <taxon>Bacteria</taxon>
        <taxon>Bacillati</taxon>
        <taxon>Actinomycetota</taxon>
        <taxon>Actinomycetes</taxon>
        <taxon>Micrococcales</taxon>
        <taxon>Microbacteriaceae</taxon>
        <taxon>Lysinibacter</taxon>
    </lineage>
</organism>
<name>A0A7X5QZZ8_9MICO</name>
<dbReference type="EMBL" id="JAAMOX010000001">
    <property type="protein sequence ID" value="NIH53053.1"/>
    <property type="molecule type" value="Genomic_DNA"/>
</dbReference>
<dbReference type="GO" id="GO:0016787">
    <property type="term" value="F:hydrolase activity"/>
    <property type="evidence" value="ECO:0007669"/>
    <property type="project" value="UniProtKB-KW"/>
</dbReference>
<protein>
    <submittedName>
        <fullName evidence="3">Alpha-beta hydrolase superfamily lysophospholipase</fullName>
    </submittedName>
</protein>
<feature type="region of interest" description="Disordered" evidence="1">
    <location>
        <begin position="1"/>
        <end position="48"/>
    </location>
</feature>
<evidence type="ECO:0000259" key="2">
    <source>
        <dbReference type="Pfam" id="PF12146"/>
    </source>
</evidence>
<dbReference type="PANTHER" id="PTHR42886">
    <property type="entry name" value="RE40534P-RELATED"/>
    <property type="match status" value="1"/>
</dbReference>
<gene>
    <name evidence="3" type="ORF">FHX76_000921</name>
</gene>
<dbReference type="SUPFAM" id="SSF53474">
    <property type="entry name" value="alpha/beta-Hydrolases"/>
    <property type="match status" value="1"/>
</dbReference>
<reference evidence="3 4" key="1">
    <citation type="submission" date="2020-02" db="EMBL/GenBank/DDBJ databases">
        <title>Sequencing the genomes of 1000 actinobacteria strains.</title>
        <authorList>
            <person name="Klenk H.-P."/>
        </authorList>
    </citation>
    <scope>NUCLEOTIDE SEQUENCE [LARGE SCALE GENOMIC DNA]</scope>
    <source>
        <strain evidence="3 4">DSM 27960</strain>
    </source>
</reference>
<evidence type="ECO:0000313" key="3">
    <source>
        <dbReference type="EMBL" id="NIH53053.1"/>
    </source>
</evidence>
<dbReference type="Proteomes" id="UP000541033">
    <property type="component" value="Unassembled WGS sequence"/>
</dbReference>
<evidence type="ECO:0000313" key="4">
    <source>
        <dbReference type="Proteomes" id="UP000541033"/>
    </source>
</evidence>
<keyword evidence="3" id="KW-0378">Hydrolase</keyword>
<feature type="domain" description="Serine aminopeptidase S33" evidence="2">
    <location>
        <begin position="98"/>
        <end position="219"/>
    </location>
</feature>